<feature type="compositionally biased region" description="Basic and acidic residues" evidence="1">
    <location>
        <begin position="102"/>
        <end position="114"/>
    </location>
</feature>
<dbReference type="AlphaFoldDB" id="A0A4Z1JKU8"/>
<gene>
    <name evidence="2" type="ORF">BELL_0308g00130</name>
</gene>
<reference evidence="2 3" key="1">
    <citation type="submission" date="2017-12" db="EMBL/GenBank/DDBJ databases">
        <title>Comparative genomics of Botrytis spp.</title>
        <authorList>
            <person name="Valero-Jimenez C.A."/>
            <person name="Tapia P."/>
            <person name="Veloso J."/>
            <person name="Silva-Moreno E."/>
            <person name="Staats M."/>
            <person name="Valdes J.H."/>
            <person name="Van Kan J.A.L."/>
        </authorList>
    </citation>
    <scope>NUCLEOTIDE SEQUENCE [LARGE SCALE GENOMIC DNA]</scope>
    <source>
        <strain evidence="2 3">Be9601</strain>
    </source>
</reference>
<organism evidence="2 3">
    <name type="scientific">Botrytis elliptica</name>
    <dbReference type="NCBI Taxonomy" id="278938"/>
    <lineage>
        <taxon>Eukaryota</taxon>
        <taxon>Fungi</taxon>
        <taxon>Dikarya</taxon>
        <taxon>Ascomycota</taxon>
        <taxon>Pezizomycotina</taxon>
        <taxon>Leotiomycetes</taxon>
        <taxon>Helotiales</taxon>
        <taxon>Sclerotiniaceae</taxon>
        <taxon>Botrytis</taxon>
    </lineage>
</organism>
<feature type="compositionally biased region" description="Polar residues" evidence="1">
    <location>
        <begin position="41"/>
        <end position="50"/>
    </location>
</feature>
<keyword evidence="3" id="KW-1185">Reference proteome</keyword>
<sequence length="125" mass="14055">MSQKTSRSSKPKRDDFGLKRNYIHALQDYEEARANLKRGRTNMQRMTANKNQHESGITLRETVSKPIASDGQKQKDSSCPPMKKATDADKNQGKAKVTWSGDAEKKKREAENPKKTTPSSTSTRS</sequence>
<dbReference type="Proteomes" id="UP000297229">
    <property type="component" value="Unassembled WGS sequence"/>
</dbReference>
<evidence type="ECO:0000256" key="1">
    <source>
        <dbReference type="SAM" id="MobiDB-lite"/>
    </source>
</evidence>
<feature type="region of interest" description="Disordered" evidence="1">
    <location>
        <begin position="38"/>
        <end position="125"/>
    </location>
</feature>
<feature type="compositionally biased region" description="Low complexity" evidence="1">
    <location>
        <begin position="115"/>
        <end position="125"/>
    </location>
</feature>
<comment type="caution">
    <text evidence="2">The sequence shown here is derived from an EMBL/GenBank/DDBJ whole genome shotgun (WGS) entry which is preliminary data.</text>
</comment>
<proteinExistence type="predicted"/>
<feature type="region of interest" description="Disordered" evidence="1">
    <location>
        <begin position="1"/>
        <end position="20"/>
    </location>
</feature>
<evidence type="ECO:0000313" key="2">
    <source>
        <dbReference type="EMBL" id="TGO74106.1"/>
    </source>
</evidence>
<dbReference type="EMBL" id="PQXM01000306">
    <property type="protein sequence ID" value="TGO74106.1"/>
    <property type="molecule type" value="Genomic_DNA"/>
</dbReference>
<protein>
    <submittedName>
        <fullName evidence="2">Uncharacterized protein</fullName>
    </submittedName>
</protein>
<evidence type="ECO:0000313" key="3">
    <source>
        <dbReference type="Proteomes" id="UP000297229"/>
    </source>
</evidence>
<name>A0A4Z1JKU8_9HELO</name>
<accession>A0A4Z1JKU8</accession>